<gene>
    <name evidence="2" type="ORF">F964_03309</name>
</gene>
<dbReference type="EMBL" id="APPJ01000012">
    <property type="protein sequence ID" value="ENV16374.1"/>
    <property type="molecule type" value="Genomic_DNA"/>
</dbReference>
<accession>N8Y4X2</accession>
<evidence type="ECO:0000256" key="1">
    <source>
        <dbReference type="SAM" id="SignalP"/>
    </source>
</evidence>
<dbReference type="AlphaFoldDB" id="N8Y4X2"/>
<evidence type="ECO:0000313" key="3">
    <source>
        <dbReference type="Proteomes" id="UP000013148"/>
    </source>
</evidence>
<dbReference type="Proteomes" id="UP000013148">
    <property type="component" value="Unassembled WGS sequence"/>
</dbReference>
<dbReference type="PATRIC" id="fig|1217656.3.peg.3253"/>
<reference evidence="2 3" key="1">
    <citation type="submission" date="2013-02" db="EMBL/GenBank/DDBJ databases">
        <title>The Genome Sequence of Acinetobacter guillouiae NIPH 991.</title>
        <authorList>
            <consortium name="The Broad Institute Genome Sequencing Platform"/>
            <consortium name="The Broad Institute Genome Sequencing Center for Infectious Disease"/>
            <person name="Cerqueira G."/>
            <person name="Feldgarden M."/>
            <person name="Courvalin P."/>
            <person name="Perichon B."/>
            <person name="Grillot-Courvalin C."/>
            <person name="Clermont D."/>
            <person name="Rocha E."/>
            <person name="Yoon E.-J."/>
            <person name="Nemec A."/>
            <person name="Walker B."/>
            <person name="Young S.K."/>
            <person name="Zeng Q."/>
            <person name="Gargeya S."/>
            <person name="Fitzgerald M."/>
            <person name="Haas B."/>
            <person name="Abouelleil A."/>
            <person name="Alvarado L."/>
            <person name="Arachchi H.M."/>
            <person name="Berlin A.M."/>
            <person name="Chapman S.B."/>
            <person name="Dewar J."/>
            <person name="Goldberg J."/>
            <person name="Griggs A."/>
            <person name="Gujja S."/>
            <person name="Hansen M."/>
            <person name="Howarth C."/>
            <person name="Imamovic A."/>
            <person name="Larimer J."/>
            <person name="McCowan C."/>
            <person name="Murphy C."/>
            <person name="Neiman D."/>
            <person name="Pearson M."/>
            <person name="Priest M."/>
            <person name="Roberts A."/>
            <person name="Saif S."/>
            <person name="Shea T."/>
            <person name="Sisk P."/>
            <person name="Sykes S."/>
            <person name="Wortman J."/>
            <person name="Nusbaum C."/>
            <person name="Birren B."/>
        </authorList>
    </citation>
    <scope>NUCLEOTIDE SEQUENCE [LARGE SCALE GENOMIC DNA]</scope>
    <source>
        <strain evidence="2 3">NIPH 991</strain>
    </source>
</reference>
<sequence length="246" mass="28678">MTKTFLHTCMTVVLMMVILSSQNTVAQTTDMVISKKEDSKVIEPNEVMKQFIKTFPELKTSDFPTVNSDDSAFGWLMTWQSEYQISNQYIASAEYKDWVTIAKRIQDLKITQGRIKGIDSTLDKAFNYIKEFEEEDTQIKYDEDNPPSYEELFSGDEDELDMETIFSIYYENVVENILTNNFDVIGLYNGEGADFILAKPNNRELPKLAEMLQLVFPESQVSLYQVNFHPYKYNFKFTVDKLKNRQ</sequence>
<keyword evidence="3" id="KW-1185">Reference proteome</keyword>
<dbReference type="HOGENOM" id="CLU_1127169_0_0_6"/>
<name>N8Y4X2_ACIGI</name>
<feature type="chain" id="PRO_5004136659" evidence="1">
    <location>
        <begin position="27"/>
        <end position="246"/>
    </location>
</feature>
<organism evidence="2 3">
    <name type="scientific">Acinetobacter guillouiae NIPH 991</name>
    <dbReference type="NCBI Taxonomy" id="1217656"/>
    <lineage>
        <taxon>Bacteria</taxon>
        <taxon>Pseudomonadati</taxon>
        <taxon>Pseudomonadota</taxon>
        <taxon>Gammaproteobacteria</taxon>
        <taxon>Moraxellales</taxon>
        <taxon>Moraxellaceae</taxon>
        <taxon>Acinetobacter</taxon>
    </lineage>
</organism>
<protein>
    <submittedName>
        <fullName evidence="2">Uncharacterized protein</fullName>
    </submittedName>
</protein>
<dbReference type="RefSeq" id="WP_004821887.1">
    <property type="nucleotide sequence ID" value="NZ_KB849456.1"/>
</dbReference>
<proteinExistence type="predicted"/>
<keyword evidence="1" id="KW-0732">Signal</keyword>
<evidence type="ECO:0000313" key="2">
    <source>
        <dbReference type="EMBL" id="ENV16374.1"/>
    </source>
</evidence>
<comment type="caution">
    <text evidence="2">The sequence shown here is derived from an EMBL/GenBank/DDBJ whole genome shotgun (WGS) entry which is preliminary data.</text>
</comment>
<feature type="signal peptide" evidence="1">
    <location>
        <begin position="1"/>
        <end position="26"/>
    </location>
</feature>